<dbReference type="SUPFAM" id="SSF53448">
    <property type="entry name" value="Nucleotide-diphospho-sugar transferases"/>
    <property type="match status" value="1"/>
</dbReference>
<dbReference type="RefSeq" id="WP_172174504.1">
    <property type="nucleotide sequence ID" value="NZ_CASGIA010000027.1"/>
</dbReference>
<name>A0ABX2AWX9_9BACT</name>
<protein>
    <recommendedName>
        <fullName evidence="3">Nucleotide-diphospho-sugar transferase domain-containing protein</fullName>
    </recommendedName>
</protein>
<dbReference type="Proteomes" id="UP001193734">
    <property type="component" value="Unassembled WGS sequence"/>
</dbReference>
<accession>A0ABX2AWX9</accession>
<evidence type="ECO:0000313" key="2">
    <source>
        <dbReference type="Proteomes" id="UP001193734"/>
    </source>
</evidence>
<evidence type="ECO:0008006" key="3">
    <source>
        <dbReference type="Google" id="ProtNLM"/>
    </source>
</evidence>
<sequence length="285" mass="33088">MNILYLVFGRRLNDHVQANLSIRSFMRQLTDNDTIYVITTNPEYYSRIDTVRTITVSEDTLREWKGRHGFFWRVKIKAIEHIVKLCPDEHLLYIDSDTVLTGNLEQIRTLLDNGCGMMHLNEGHPGRMKSKSLKMWKKVAGHTYGGITLGRQHDMWNAGVVAIPRDKLRETVALTLRICDGMLEDDVERVVIEQYSLSIALYETTVLKPAEDYITHYWGNKGEFNDFAHEFFLKSYMAGRNVEDEVAQLDMEKLMSMPVRIKMSNINRLLTNLINNMFPNKIQTP</sequence>
<keyword evidence="2" id="KW-1185">Reference proteome</keyword>
<reference evidence="1 2" key="1">
    <citation type="submission" date="2020-05" db="EMBL/GenBank/DDBJ databases">
        <title>Distinct polysaccharide utilization as determinants for interspecies competition between intestinal Prevotella spp.</title>
        <authorList>
            <person name="Galvez E.J.C."/>
            <person name="Iljazovic A."/>
            <person name="Strowig T."/>
        </authorList>
    </citation>
    <scope>NUCLEOTIDE SEQUENCE [LARGE SCALE GENOMIC DNA]</scope>
    <source>
        <strain evidence="1 2">PROD</strain>
    </source>
</reference>
<dbReference type="GeneID" id="82158530"/>
<comment type="caution">
    <text evidence="1">The sequence shown here is derived from an EMBL/GenBank/DDBJ whole genome shotgun (WGS) entry which is preliminary data.</text>
</comment>
<organism evidence="1 2">
    <name type="scientific">Xylanibacter rodentium</name>
    <dbReference type="NCBI Taxonomy" id="2736289"/>
    <lineage>
        <taxon>Bacteria</taxon>
        <taxon>Pseudomonadati</taxon>
        <taxon>Bacteroidota</taxon>
        <taxon>Bacteroidia</taxon>
        <taxon>Bacteroidales</taxon>
        <taxon>Prevotellaceae</taxon>
        <taxon>Xylanibacter</taxon>
    </lineage>
</organism>
<evidence type="ECO:0000313" key="1">
    <source>
        <dbReference type="EMBL" id="NPE15071.1"/>
    </source>
</evidence>
<dbReference type="Gene3D" id="3.90.550.10">
    <property type="entry name" value="Spore Coat Polysaccharide Biosynthesis Protein SpsA, Chain A"/>
    <property type="match status" value="1"/>
</dbReference>
<gene>
    <name evidence="1" type="ORF">HPS55_12210</name>
</gene>
<proteinExistence type="predicted"/>
<dbReference type="EMBL" id="JABKKE010000025">
    <property type="protein sequence ID" value="NPE15071.1"/>
    <property type="molecule type" value="Genomic_DNA"/>
</dbReference>
<dbReference type="InterPro" id="IPR029044">
    <property type="entry name" value="Nucleotide-diphossugar_trans"/>
</dbReference>